<dbReference type="InterPro" id="IPR009739">
    <property type="entry name" value="LprI-like_N"/>
</dbReference>
<dbReference type="Gene3D" id="1.20.1270.180">
    <property type="match status" value="1"/>
</dbReference>
<dbReference type="Pfam" id="PF07007">
    <property type="entry name" value="LprI"/>
    <property type="match status" value="1"/>
</dbReference>
<dbReference type="Proteomes" id="UP001139089">
    <property type="component" value="Unassembled WGS sequence"/>
</dbReference>
<comment type="caution">
    <text evidence="3">The sequence shown here is derived from an EMBL/GenBank/DDBJ whole genome shotgun (WGS) entry which is preliminary data.</text>
</comment>
<evidence type="ECO:0000256" key="1">
    <source>
        <dbReference type="SAM" id="SignalP"/>
    </source>
</evidence>
<feature type="domain" description="Lysozyme inhibitor LprI-like N-terminal" evidence="2">
    <location>
        <begin position="33"/>
        <end position="136"/>
    </location>
</feature>
<feature type="chain" id="PRO_5040931981" evidence="1">
    <location>
        <begin position="26"/>
        <end position="143"/>
    </location>
</feature>
<dbReference type="AlphaFoldDB" id="A0A9X1NRQ1"/>
<keyword evidence="4" id="KW-1185">Reference proteome</keyword>
<reference evidence="3" key="1">
    <citation type="submission" date="2021-12" db="EMBL/GenBank/DDBJ databases">
        <authorList>
            <person name="Li Y."/>
        </authorList>
    </citation>
    <scope>NUCLEOTIDE SEQUENCE</scope>
    <source>
        <strain evidence="3">DKSPLA3</strain>
    </source>
</reference>
<organism evidence="3 4">
    <name type="scientific">Rhizobium quercicola</name>
    <dbReference type="NCBI Taxonomy" id="2901226"/>
    <lineage>
        <taxon>Bacteria</taxon>
        <taxon>Pseudomonadati</taxon>
        <taxon>Pseudomonadota</taxon>
        <taxon>Alphaproteobacteria</taxon>
        <taxon>Hyphomicrobiales</taxon>
        <taxon>Rhizobiaceae</taxon>
        <taxon>Rhizobium/Agrobacterium group</taxon>
        <taxon>Rhizobium</taxon>
    </lineage>
</organism>
<keyword evidence="1" id="KW-0732">Signal</keyword>
<dbReference type="PANTHER" id="PTHR39176">
    <property type="entry name" value="PERIPLASMIC PROTEIN-RELATED"/>
    <property type="match status" value="1"/>
</dbReference>
<name>A0A9X1NRQ1_9HYPH</name>
<evidence type="ECO:0000313" key="3">
    <source>
        <dbReference type="EMBL" id="MCD7109193.1"/>
    </source>
</evidence>
<sequence>MAMRLASFGAALASCLFLWAGTAVAAGPDDLDCSNAVTQSDMTACSQQDYETADVALNAAYRKTMARAQAMDKDLADLGDGMVGAVEALKAAQRAWIAYRDAQCELAGFEARGGTMEPMLVAGCLAELTTKRTDELKAALADR</sequence>
<dbReference type="EMBL" id="JAJOZR010000005">
    <property type="protein sequence ID" value="MCD7109193.1"/>
    <property type="molecule type" value="Genomic_DNA"/>
</dbReference>
<accession>A0A9X1NRQ1</accession>
<protein>
    <submittedName>
        <fullName evidence="3">Lysozyme inhibitor LprI family protein</fullName>
    </submittedName>
</protein>
<evidence type="ECO:0000259" key="2">
    <source>
        <dbReference type="Pfam" id="PF07007"/>
    </source>
</evidence>
<dbReference type="PANTHER" id="PTHR39176:SF1">
    <property type="entry name" value="PERIPLASMIC PROTEIN"/>
    <property type="match status" value="1"/>
</dbReference>
<dbReference type="PROSITE" id="PS51257">
    <property type="entry name" value="PROKAR_LIPOPROTEIN"/>
    <property type="match status" value="1"/>
</dbReference>
<evidence type="ECO:0000313" key="4">
    <source>
        <dbReference type="Proteomes" id="UP001139089"/>
    </source>
</evidence>
<gene>
    <name evidence="3" type="ORF">LRX75_09060</name>
</gene>
<proteinExistence type="predicted"/>
<feature type="signal peptide" evidence="1">
    <location>
        <begin position="1"/>
        <end position="25"/>
    </location>
</feature>